<feature type="domain" description="Serine aminopeptidase S33" evidence="2">
    <location>
        <begin position="78"/>
        <end position="278"/>
    </location>
</feature>
<dbReference type="InterPro" id="IPR029058">
    <property type="entry name" value="AB_hydrolase_fold"/>
</dbReference>
<evidence type="ECO:0000259" key="2">
    <source>
        <dbReference type="Pfam" id="PF12146"/>
    </source>
</evidence>
<gene>
    <name evidence="3" type="ORF">OPS25_00870</name>
</gene>
<dbReference type="Proteomes" id="UP001142810">
    <property type="component" value="Unassembled WGS sequence"/>
</dbReference>
<keyword evidence="4" id="KW-1185">Reference proteome</keyword>
<feature type="chain" id="PRO_5045603392" evidence="1">
    <location>
        <begin position="17"/>
        <end position="340"/>
    </location>
</feature>
<keyword evidence="3" id="KW-0378">Hydrolase</keyword>
<sequence>MRIVWICLLLINSAYAQQPPHAIEGAFDKFTTYYQSQWTKVAPCRVRKLNQFHVCSPFLRNEGNAPFIMHHGMRTPKVAVLFHGLSDSPFYMRAIATKLYDQGMNVIVPLTPGHGLREADEAMEDSDMPQTWRQHAEAIMKIAPELGDDIYLGGFSAGAAIATDYYLRHPDNVDGLLLFSAALALSDYAESMAKIWGTKWIAKLIDGDYQATGPNPHKYPSVSGYAGLQLMSIIQDIRKRLENGQQIEVPVFAAHSQADLTTPLHGVEDLLDHVKGRHTLFLVAEEYDLCHADLPLDFRSIADMHFKKTAVTKLEKCTVPQANPLFRQMTDMLVTFISME</sequence>
<dbReference type="EMBL" id="JAPFRD010000002">
    <property type="protein sequence ID" value="MCW8107054.1"/>
    <property type="molecule type" value="Genomic_DNA"/>
</dbReference>
<organism evidence="3 4">
    <name type="scientific">Alteromonas aquimaris</name>
    <dbReference type="NCBI Taxonomy" id="2998417"/>
    <lineage>
        <taxon>Bacteria</taxon>
        <taxon>Pseudomonadati</taxon>
        <taxon>Pseudomonadota</taxon>
        <taxon>Gammaproteobacteria</taxon>
        <taxon>Alteromonadales</taxon>
        <taxon>Alteromonadaceae</taxon>
        <taxon>Alteromonas/Salinimonas group</taxon>
        <taxon>Alteromonas</taxon>
    </lineage>
</organism>
<name>A0ABT3P2R9_9ALTE</name>
<proteinExistence type="predicted"/>
<dbReference type="InterPro" id="IPR051044">
    <property type="entry name" value="MAG_DAG_Lipase"/>
</dbReference>
<feature type="signal peptide" evidence="1">
    <location>
        <begin position="1"/>
        <end position="16"/>
    </location>
</feature>
<dbReference type="Pfam" id="PF12146">
    <property type="entry name" value="Hydrolase_4"/>
    <property type="match status" value="1"/>
</dbReference>
<dbReference type="InterPro" id="IPR022742">
    <property type="entry name" value="Hydrolase_4"/>
</dbReference>
<accession>A0ABT3P2R9</accession>
<dbReference type="PANTHER" id="PTHR11614">
    <property type="entry name" value="PHOSPHOLIPASE-RELATED"/>
    <property type="match status" value="1"/>
</dbReference>
<comment type="caution">
    <text evidence="3">The sequence shown here is derived from an EMBL/GenBank/DDBJ whole genome shotgun (WGS) entry which is preliminary data.</text>
</comment>
<evidence type="ECO:0000256" key="1">
    <source>
        <dbReference type="SAM" id="SignalP"/>
    </source>
</evidence>
<dbReference type="GO" id="GO:0016787">
    <property type="term" value="F:hydrolase activity"/>
    <property type="evidence" value="ECO:0007669"/>
    <property type="project" value="UniProtKB-KW"/>
</dbReference>
<keyword evidence="1" id="KW-0732">Signal</keyword>
<dbReference type="RefSeq" id="WP_265615755.1">
    <property type="nucleotide sequence ID" value="NZ_JAPFRD010000002.1"/>
</dbReference>
<evidence type="ECO:0000313" key="3">
    <source>
        <dbReference type="EMBL" id="MCW8107054.1"/>
    </source>
</evidence>
<protein>
    <submittedName>
        <fullName evidence="3">Alpha/beta fold hydrolase</fullName>
    </submittedName>
</protein>
<dbReference type="Gene3D" id="3.40.50.1820">
    <property type="entry name" value="alpha/beta hydrolase"/>
    <property type="match status" value="1"/>
</dbReference>
<evidence type="ECO:0000313" key="4">
    <source>
        <dbReference type="Proteomes" id="UP001142810"/>
    </source>
</evidence>
<dbReference type="SUPFAM" id="SSF53474">
    <property type="entry name" value="alpha/beta-Hydrolases"/>
    <property type="match status" value="1"/>
</dbReference>
<reference evidence="3" key="1">
    <citation type="submission" date="2022-11" db="EMBL/GenBank/DDBJ databases">
        <title>Alteromonas sp. nov., isolated from sea water of the Qingdao.</title>
        <authorList>
            <person name="Wang Q."/>
        </authorList>
    </citation>
    <scope>NUCLEOTIDE SEQUENCE</scope>
    <source>
        <strain evidence="3">ASW11-7</strain>
    </source>
</reference>